<dbReference type="Pfam" id="PF00392">
    <property type="entry name" value="GntR"/>
    <property type="match status" value="1"/>
</dbReference>
<evidence type="ECO:0000259" key="4">
    <source>
        <dbReference type="PROSITE" id="PS50949"/>
    </source>
</evidence>
<dbReference type="PANTHER" id="PTHR43537:SF5">
    <property type="entry name" value="UXU OPERON TRANSCRIPTIONAL REGULATOR"/>
    <property type="match status" value="1"/>
</dbReference>
<evidence type="ECO:0000256" key="3">
    <source>
        <dbReference type="ARBA" id="ARBA00023163"/>
    </source>
</evidence>
<dbReference type="CDD" id="cd07377">
    <property type="entry name" value="WHTH_GntR"/>
    <property type="match status" value="1"/>
</dbReference>
<dbReference type="InterPro" id="IPR011711">
    <property type="entry name" value="GntR_C"/>
</dbReference>
<accession>A0A7V4TH14</accession>
<evidence type="ECO:0000256" key="2">
    <source>
        <dbReference type="ARBA" id="ARBA00023125"/>
    </source>
</evidence>
<feature type="domain" description="HTH gntR-type" evidence="4">
    <location>
        <begin position="20"/>
        <end position="88"/>
    </location>
</feature>
<keyword evidence="3" id="KW-0804">Transcription</keyword>
<evidence type="ECO:0000256" key="1">
    <source>
        <dbReference type="ARBA" id="ARBA00023015"/>
    </source>
</evidence>
<dbReference type="SMART" id="SM00345">
    <property type="entry name" value="HTH_GNTR"/>
    <property type="match status" value="1"/>
</dbReference>
<dbReference type="PRINTS" id="PR00035">
    <property type="entry name" value="HTHGNTR"/>
</dbReference>
<dbReference type="InterPro" id="IPR008920">
    <property type="entry name" value="TF_FadR/GntR_C"/>
</dbReference>
<sequence>MLFVNASWEKGYPFQVHQRESAVEFVIKNFKDLLATKQLKPGDRLPGEHSLAQMMGVSRGSIREAMKILKAFGVIDVKQGNGTYIAKPSAKSWFEPLLFELICTEASAREFMELRETVETGILKLVIRNASEKDLEELVLVHNKLEEAVRRKATDPAELATLDIEFHLALGKATKNALLERIYRFILDFFAPTIEKTYEREKTGQNALRLHRNILTSVLERNWEKALAALRESIEEWKRLFVEE</sequence>
<dbReference type="Gene3D" id="1.20.120.530">
    <property type="entry name" value="GntR ligand-binding domain-like"/>
    <property type="match status" value="1"/>
</dbReference>
<dbReference type="GO" id="GO:0003700">
    <property type="term" value="F:DNA-binding transcription factor activity"/>
    <property type="evidence" value="ECO:0007669"/>
    <property type="project" value="InterPro"/>
</dbReference>
<reference evidence="5" key="1">
    <citation type="journal article" date="2020" name="mSystems">
        <title>Genome- and Community-Level Interaction Insights into Carbon Utilization and Element Cycling Functions of Hydrothermarchaeota in Hydrothermal Sediment.</title>
        <authorList>
            <person name="Zhou Z."/>
            <person name="Liu Y."/>
            <person name="Xu W."/>
            <person name="Pan J."/>
            <person name="Luo Z.H."/>
            <person name="Li M."/>
        </authorList>
    </citation>
    <scope>NUCLEOTIDE SEQUENCE [LARGE SCALE GENOMIC DNA]</scope>
    <source>
        <strain evidence="5">SpSt-82</strain>
    </source>
</reference>
<evidence type="ECO:0000313" key="5">
    <source>
        <dbReference type="EMBL" id="HGY39671.1"/>
    </source>
</evidence>
<dbReference type="Gene3D" id="1.10.10.10">
    <property type="entry name" value="Winged helix-like DNA-binding domain superfamily/Winged helix DNA-binding domain"/>
    <property type="match status" value="1"/>
</dbReference>
<dbReference type="PROSITE" id="PS50949">
    <property type="entry name" value="HTH_GNTR"/>
    <property type="match status" value="1"/>
</dbReference>
<organism evidence="5">
    <name type="scientific">Candidatus Caldatribacterium saccharofermentans</name>
    <dbReference type="NCBI Taxonomy" id="1454753"/>
    <lineage>
        <taxon>Bacteria</taxon>
        <taxon>Pseudomonadati</taxon>
        <taxon>Atribacterota</taxon>
        <taxon>Atribacteria</taxon>
        <taxon>Atribacterales</taxon>
        <taxon>Candidatus Caldatribacteriaceae</taxon>
        <taxon>Candidatus Caldatribacterium</taxon>
    </lineage>
</organism>
<dbReference type="InterPro" id="IPR036388">
    <property type="entry name" value="WH-like_DNA-bd_sf"/>
</dbReference>
<dbReference type="Pfam" id="PF07729">
    <property type="entry name" value="FCD"/>
    <property type="match status" value="1"/>
</dbReference>
<keyword evidence="1" id="KW-0805">Transcription regulation</keyword>
<dbReference type="SUPFAM" id="SSF48008">
    <property type="entry name" value="GntR ligand-binding domain-like"/>
    <property type="match status" value="1"/>
</dbReference>
<gene>
    <name evidence="5" type="ORF">ENW11_07705</name>
</gene>
<dbReference type="PANTHER" id="PTHR43537">
    <property type="entry name" value="TRANSCRIPTIONAL REGULATOR, GNTR FAMILY"/>
    <property type="match status" value="1"/>
</dbReference>
<keyword evidence="2" id="KW-0238">DNA-binding</keyword>
<comment type="caution">
    <text evidence="5">The sequence shown here is derived from an EMBL/GenBank/DDBJ whole genome shotgun (WGS) entry which is preliminary data.</text>
</comment>
<name>A0A7V4TH14_9BACT</name>
<dbReference type="EMBL" id="DTIY01000053">
    <property type="protein sequence ID" value="HGY39671.1"/>
    <property type="molecule type" value="Genomic_DNA"/>
</dbReference>
<dbReference type="InterPro" id="IPR036390">
    <property type="entry name" value="WH_DNA-bd_sf"/>
</dbReference>
<dbReference type="SMART" id="SM00895">
    <property type="entry name" value="FCD"/>
    <property type="match status" value="1"/>
</dbReference>
<protein>
    <submittedName>
        <fullName evidence="5">FadR family transcriptional regulator</fullName>
    </submittedName>
</protein>
<dbReference type="SUPFAM" id="SSF46785">
    <property type="entry name" value="Winged helix' DNA-binding domain"/>
    <property type="match status" value="1"/>
</dbReference>
<dbReference type="InterPro" id="IPR000524">
    <property type="entry name" value="Tscrpt_reg_HTH_GntR"/>
</dbReference>
<proteinExistence type="predicted"/>
<dbReference type="GO" id="GO:0003677">
    <property type="term" value="F:DNA binding"/>
    <property type="evidence" value="ECO:0007669"/>
    <property type="project" value="UniProtKB-KW"/>
</dbReference>
<dbReference type="AlphaFoldDB" id="A0A7V4TH14"/>